<dbReference type="STRING" id="88036.D8SM38"/>
<dbReference type="HOGENOM" id="CLU_042172_0_0_1"/>
<name>D8SM38_SELML</name>
<keyword evidence="3 5" id="KW-1133">Transmembrane helix</keyword>
<keyword evidence="4 5" id="KW-0472">Membrane</keyword>
<comment type="subcellular location">
    <subcellularLocation>
        <location evidence="1">Membrane</location>
        <topology evidence="1">Multi-pass membrane protein</topology>
    </subcellularLocation>
</comment>
<dbReference type="KEGG" id="smo:SELMODRAFT_120147"/>
<dbReference type="EMBL" id="GL377627">
    <property type="protein sequence ID" value="EFJ14534.1"/>
    <property type="molecule type" value="Genomic_DNA"/>
</dbReference>
<feature type="transmembrane region" description="Helical" evidence="5">
    <location>
        <begin position="342"/>
        <end position="364"/>
    </location>
</feature>
<evidence type="ECO:0000313" key="7">
    <source>
        <dbReference type="Proteomes" id="UP000001514"/>
    </source>
</evidence>
<evidence type="ECO:0000256" key="1">
    <source>
        <dbReference type="ARBA" id="ARBA00004141"/>
    </source>
</evidence>
<evidence type="ECO:0000256" key="3">
    <source>
        <dbReference type="ARBA" id="ARBA00022989"/>
    </source>
</evidence>
<dbReference type="PANTHER" id="PTHR23510">
    <property type="entry name" value="INNER MEMBRANE TRANSPORT PROTEIN YAJR"/>
    <property type="match status" value="1"/>
</dbReference>
<evidence type="ECO:0008006" key="8">
    <source>
        <dbReference type="Google" id="ProtNLM"/>
    </source>
</evidence>
<evidence type="ECO:0000313" key="6">
    <source>
        <dbReference type="EMBL" id="EFJ14534.1"/>
    </source>
</evidence>
<feature type="transmembrane region" description="Helical" evidence="5">
    <location>
        <begin position="282"/>
        <end position="303"/>
    </location>
</feature>
<feature type="transmembrane region" description="Helical" evidence="5">
    <location>
        <begin position="376"/>
        <end position="395"/>
    </location>
</feature>
<dbReference type="GO" id="GO:0022857">
    <property type="term" value="F:transmembrane transporter activity"/>
    <property type="evidence" value="ECO:0000318"/>
    <property type="project" value="GO_Central"/>
</dbReference>
<keyword evidence="7" id="KW-1185">Reference proteome</keyword>
<keyword evidence="2 5" id="KW-0812">Transmembrane</keyword>
<feature type="transmembrane region" description="Helical" evidence="5">
    <location>
        <begin position="12"/>
        <end position="33"/>
    </location>
</feature>
<dbReference type="Pfam" id="PF07690">
    <property type="entry name" value="MFS_1"/>
    <property type="match status" value="1"/>
</dbReference>
<feature type="transmembrane region" description="Helical" evidence="5">
    <location>
        <begin position="99"/>
        <end position="119"/>
    </location>
</feature>
<gene>
    <name evidence="6" type="ORF">SELMODRAFT_120147</name>
</gene>
<evidence type="ECO:0000256" key="4">
    <source>
        <dbReference type="ARBA" id="ARBA00023136"/>
    </source>
</evidence>
<proteinExistence type="predicted"/>
<organism evidence="7">
    <name type="scientific">Selaginella moellendorffii</name>
    <name type="common">Spikemoss</name>
    <dbReference type="NCBI Taxonomy" id="88036"/>
    <lineage>
        <taxon>Eukaryota</taxon>
        <taxon>Viridiplantae</taxon>
        <taxon>Streptophyta</taxon>
        <taxon>Embryophyta</taxon>
        <taxon>Tracheophyta</taxon>
        <taxon>Lycopodiopsida</taxon>
        <taxon>Selaginellales</taxon>
        <taxon>Selaginellaceae</taxon>
        <taxon>Selaginella</taxon>
    </lineage>
</organism>
<protein>
    <recommendedName>
        <fullName evidence="8">Major facilitator superfamily (MFS) profile domain-containing protein</fullName>
    </recommendedName>
</protein>
<dbReference type="InterPro" id="IPR011701">
    <property type="entry name" value="MFS"/>
</dbReference>
<evidence type="ECO:0000256" key="5">
    <source>
        <dbReference type="SAM" id="Phobius"/>
    </source>
</evidence>
<feature type="transmembrane region" description="Helical" evidence="5">
    <location>
        <begin position="242"/>
        <end position="262"/>
    </location>
</feature>
<accession>D8SM38</accession>
<sequence length="433" mass="47207">MDELRFPPLMSLCIILSANFLFNLSFFIIVPTATSYTKHLGGESLFSGLTVGVVTLVSFILVIPLSKLPKFKRKYSPTLDLSSACLILGHIIADRTGVLYLVLLGRMINGIGLTGCFFLKRYCTDPCIVGVRRRTTCTSLLILAQPLGMVPGPIVGGFLARIPMKTALFNKNTLPGWFMAVVWSIYWLLTKVLFKDVTDTADQTLDMTLNANALREKQARYGLKRQKPLAGKNCNRAVVSPLFVSCLMSYTAFVIFFELGSWETSIPIYSWKKFGYDAFEAGNFIGLIGLGTVFLVATMPALAHKIQDRLWLAAGCFLGLAGIVANYILLGGNSGHMNFPSYAAQWFVVCLGFNTASSITLSLLSKNLGNKSSDRAAIAVQLSNYSGRLLGAIWGTAADMVGDRGVALGQLLVATVAMVGIIAMWRFLRAQRG</sequence>
<feature type="transmembrane region" description="Helical" evidence="5">
    <location>
        <begin position="174"/>
        <end position="194"/>
    </location>
</feature>
<dbReference type="OMA" id="TSPAWIM"/>
<evidence type="ECO:0000256" key="2">
    <source>
        <dbReference type="ARBA" id="ARBA00022692"/>
    </source>
</evidence>
<dbReference type="eggNOG" id="KOG2325">
    <property type="taxonomic scope" value="Eukaryota"/>
</dbReference>
<feature type="transmembrane region" description="Helical" evidence="5">
    <location>
        <begin position="407"/>
        <end position="428"/>
    </location>
</feature>
<reference evidence="6 7" key="1">
    <citation type="journal article" date="2011" name="Science">
        <title>The Selaginella genome identifies genetic changes associated with the evolution of vascular plants.</title>
        <authorList>
            <person name="Banks J.A."/>
            <person name="Nishiyama T."/>
            <person name="Hasebe M."/>
            <person name="Bowman J.L."/>
            <person name="Gribskov M."/>
            <person name="dePamphilis C."/>
            <person name="Albert V.A."/>
            <person name="Aono N."/>
            <person name="Aoyama T."/>
            <person name="Ambrose B.A."/>
            <person name="Ashton N.W."/>
            <person name="Axtell M.J."/>
            <person name="Barker E."/>
            <person name="Barker M.S."/>
            <person name="Bennetzen J.L."/>
            <person name="Bonawitz N.D."/>
            <person name="Chapple C."/>
            <person name="Cheng C."/>
            <person name="Correa L.G."/>
            <person name="Dacre M."/>
            <person name="DeBarry J."/>
            <person name="Dreyer I."/>
            <person name="Elias M."/>
            <person name="Engstrom E.M."/>
            <person name="Estelle M."/>
            <person name="Feng L."/>
            <person name="Finet C."/>
            <person name="Floyd S.K."/>
            <person name="Frommer W.B."/>
            <person name="Fujita T."/>
            <person name="Gramzow L."/>
            <person name="Gutensohn M."/>
            <person name="Harholt J."/>
            <person name="Hattori M."/>
            <person name="Heyl A."/>
            <person name="Hirai T."/>
            <person name="Hiwatashi Y."/>
            <person name="Ishikawa M."/>
            <person name="Iwata M."/>
            <person name="Karol K.G."/>
            <person name="Koehler B."/>
            <person name="Kolukisaoglu U."/>
            <person name="Kubo M."/>
            <person name="Kurata T."/>
            <person name="Lalonde S."/>
            <person name="Li K."/>
            <person name="Li Y."/>
            <person name="Litt A."/>
            <person name="Lyons E."/>
            <person name="Manning G."/>
            <person name="Maruyama T."/>
            <person name="Michael T.P."/>
            <person name="Mikami K."/>
            <person name="Miyazaki S."/>
            <person name="Morinaga S."/>
            <person name="Murata T."/>
            <person name="Mueller-Roeber B."/>
            <person name="Nelson D.R."/>
            <person name="Obara M."/>
            <person name="Oguri Y."/>
            <person name="Olmstead R.G."/>
            <person name="Onodera N."/>
            <person name="Petersen B.L."/>
            <person name="Pils B."/>
            <person name="Prigge M."/>
            <person name="Rensing S.A."/>
            <person name="Riano-Pachon D.M."/>
            <person name="Roberts A.W."/>
            <person name="Sato Y."/>
            <person name="Scheller H.V."/>
            <person name="Schulz B."/>
            <person name="Schulz C."/>
            <person name="Shakirov E.V."/>
            <person name="Shibagaki N."/>
            <person name="Shinohara N."/>
            <person name="Shippen D.E."/>
            <person name="Soerensen I."/>
            <person name="Sotooka R."/>
            <person name="Sugimoto N."/>
            <person name="Sugita M."/>
            <person name="Sumikawa N."/>
            <person name="Tanurdzic M."/>
            <person name="Theissen G."/>
            <person name="Ulvskov P."/>
            <person name="Wakazuki S."/>
            <person name="Weng J.K."/>
            <person name="Willats W.W."/>
            <person name="Wipf D."/>
            <person name="Wolf P.G."/>
            <person name="Yang L."/>
            <person name="Zimmer A.D."/>
            <person name="Zhu Q."/>
            <person name="Mitros T."/>
            <person name="Hellsten U."/>
            <person name="Loque D."/>
            <person name="Otillar R."/>
            <person name="Salamov A."/>
            <person name="Schmutz J."/>
            <person name="Shapiro H."/>
            <person name="Lindquist E."/>
            <person name="Lucas S."/>
            <person name="Rokhsar D."/>
            <person name="Grigoriev I.V."/>
        </authorList>
    </citation>
    <scope>NUCLEOTIDE SEQUENCE [LARGE SCALE GENOMIC DNA]</scope>
</reference>
<feature type="transmembrane region" description="Helical" evidence="5">
    <location>
        <begin position="310"/>
        <end position="330"/>
    </location>
</feature>
<feature type="transmembrane region" description="Helical" evidence="5">
    <location>
        <begin position="45"/>
        <end position="63"/>
    </location>
</feature>
<dbReference type="GO" id="GO:0016020">
    <property type="term" value="C:membrane"/>
    <property type="evidence" value="ECO:0000318"/>
    <property type="project" value="GO_Central"/>
</dbReference>
<dbReference type="InParanoid" id="D8SM38"/>
<dbReference type="AlphaFoldDB" id="D8SM38"/>
<dbReference type="InterPro" id="IPR036259">
    <property type="entry name" value="MFS_trans_sf"/>
</dbReference>
<dbReference type="PANTHER" id="PTHR23510:SF64">
    <property type="entry name" value="INNER MEMBRANE TRANSPORT PROTEIN YAJR"/>
    <property type="match status" value="1"/>
</dbReference>
<feature type="transmembrane region" description="Helical" evidence="5">
    <location>
        <begin position="140"/>
        <end position="162"/>
    </location>
</feature>
<dbReference type="Proteomes" id="UP000001514">
    <property type="component" value="Unassembled WGS sequence"/>
</dbReference>
<dbReference type="Gramene" id="EFJ14534">
    <property type="protein sequence ID" value="EFJ14534"/>
    <property type="gene ID" value="SELMODRAFT_120147"/>
</dbReference>
<dbReference type="InterPro" id="IPR051068">
    <property type="entry name" value="MFS_Domain-Containing_Protein"/>
</dbReference>
<dbReference type="Gene3D" id="1.20.1250.20">
    <property type="entry name" value="MFS general substrate transporter like domains"/>
    <property type="match status" value="1"/>
</dbReference>
<dbReference type="SUPFAM" id="SSF103473">
    <property type="entry name" value="MFS general substrate transporter"/>
    <property type="match status" value="1"/>
</dbReference>